<keyword evidence="2" id="KW-1185">Reference proteome</keyword>
<protein>
    <submittedName>
        <fullName evidence="1">Uncharacterized protein</fullName>
    </submittedName>
</protein>
<accession>A0A8J4WS54</accession>
<dbReference type="AlphaFoldDB" id="A0A8J4WS54"/>
<proteinExistence type="predicted"/>
<name>A0A8J4WS54_9TREM</name>
<dbReference type="Proteomes" id="UP000748531">
    <property type="component" value="Unassembled WGS sequence"/>
</dbReference>
<evidence type="ECO:0000313" key="2">
    <source>
        <dbReference type="Proteomes" id="UP000748531"/>
    </source>
</evidence>
<organism evidence="1 2">
    <name type="scientific">Paragonimus heterotremus</name>
    <dbReference type="NCBI Taxonomy" id="100268"/>
    <lineage>
        <taxon>Eukaryota</taxon>
        <taxon>Metazoa</taxon>
        <taxon>Spiralia</taxon>
        <taxon>Lophotrochozoa</taxon>
        <taxon>Platyhelminthes</taxon>
        <taxon>Trematoda</taxon>
        <taxon>Digenea</taxon>
        <taxon>Plagiorchiida</taxon>
        <taxon>Troglotremata</taxon>
        <taxon>Troglotrematidae</taxon>
        <taxon>Paragonimus</taxon>
    </lineage>
</organism>
<sequence>MSLLFAYNDLLLRESVTLDTTVDCQLVRYYSRSCALFDFLQSCEFQESAGPLDTNEVNQTFPTGIHGCKSSPAGMFQVSDASIQHLGSFVVVPNSFDWILPCIGSIDERSKALMKIKQQRKHRAQSVRENTGTLASNSPIVVSAQSTSSLDEDILLEGIPPAEAPVLSSAPSLEEEKTALQILKQESVRWEWLRTSVRQAWHHFTHWVSNLKRCGVRLIVASLDPPSTQHYDTSAVL</sequence>
<gene>
    <name evidence="1" type="ORF">PHET_12231</name>
</gene>
<dbReference type="EMBL" id="LUCH01021124">
    <property type="protein sequence ID" value="KAF5394102.1"/>
    <property type="molecule type" value="Genomic_DNA"/>
</dbReference>
<reference evidence="1" key="1">
    <citation type="submission" date="2019-05" db="EMBL/GenBank/DDBJ databases">
        <title>Annotation for the trematode Paragonimus heterotremus.</title>
        <authorList>
            <person name="Choi Y.-J."/>
        </authorList>
    </citation>
    <scope>NUCLEOTIDE SEQUENCE</scope>
    <source>
        <strain evidence="1">LC</strain>
    </source>
</reference>
<evidence type="ECO:0000313" key="1">
    <source>
        <dbReference type="EMBL" id="KAF5394102.1"/>
    </source>
</evidence>
<comment type="caution">
    <text evidence="1">The sequence shown here is derived from an EMBL/GenBank/DDBJ whole genome shotgun (WGS) entry which is preliminary data.</text>
</comment>